<evidence type="ECO:0000313" key="11">
    <source>
        <dbReference type="Ensembl" id="ENSCINP00000030151.1"/>
    </source>
</evidence>
<evidence type="ECO:0000256" key="4">
    <source>
        <dbReference type="ARBA" id="ARBA00022737"/>
    </source>
</evidence>
<dbReference type="PRINTS" id="PR00237">
    <property type="entry name" value="GPCRRHODOPSN"/>
</dbReference>
<evidence type="ECO:0000256" key="6">
    <source>
        <dbReference type="ARBA" id="ARBA00023136"/>
    </source>
</evidence>
<dbReference type="PROSITE" id="PS50068">
    <property type="entry name" value="LDLRA_2"/>
    <property type="match status" value="1"/>
</dbReference>
<feature type="transmembrane region" description="Helical" evidence="9">
    <location>
        <begin position="489"/>
        <end position="508"/>
    </location>
</feature>
<dbReference type="InterPro" id="IPR000276">
    <property type="entry name" value="GPCR_Rhodpsn"/>
</dbReference>
<keyword evidence="6 9" id="KW-0472">Membrane</keyword>
<dbReference type="SUPFAM" id="SSF81321">
    <property type="entry name" value="Family A G protein-coupled receptor-like"/>
    <property type="match status" value="1"/>
</dbReference>
<reference evidence="11" key="2">
    <citation type="journal article" date="2008" name="Genome Biol.">
        <title>Improved genome assembly and evidence-based global gene model set for the chordate Ciona intestinalis: new insight into intron and operon populations.</title>
        <authorList>
            <person name="Satou Y."/>
            <person name="Mineta K."/>
            <person name="Ogasawara M."/>
            <person name="Sasakura Y."/>
            <person name="Shoguchi E."/>
            <person name="Ueno K."/>
            <person name="Yamada L."/>
            <person name="Matsumoto J."/>
            <person name="Wasserscheid J."/>
            <person name="Dewar K."/>
            <person name="Wiley G.B."/>
            <person name="Macmil S.L."/>
            <person name="Roe B.A."/>
            <person name="Zeller R.W."/>
            <person name="Hastings K.E."/>
            <person name="Lemaire P."/>
            <person name="Lindquist E."/>
            <person name="Endo T."/>
            <person name="Hotta K."/>
            <person name="Inaba K."/>
        </authorList>
    </citation>
    <scope>NUCLEOTIDE SEQUENCE [LARGE SCALE GENOMIC DNA]</scope>
    <source>
        <strain evidence="11">wild type</strain>
    </source>
</reference>
<dbReference type="HOGENOM" id="CLU_002245_0_0_1"/>
<feature type="transmembrane region" description="Helical" evidence="9">
    <location>
        <begin position="409"/>
        <end position="436"/>
    </location>
</feature>
<feature type="disulfide bond" evidence="8">
    <location>
        <begin position="100"/>
        <end position="115"/>
    </location>
</feature>
<dbReference type="GO" id="GO:0007189">
    <property type="term" value="P:adenylate cyclase-activating G protein-coupled receptor signaling pathway"/>
    <property type="evidence" value="ECO:0000318"/>
    <property type="project" value="GO_Central"/>
</dbReference>
<feature type="domain" description="G-protein coupled receptors family 1 profile" evidence="10">
    <location>
        <begin position="183"/>
        <end position="508"/>
    </location>
</feature>
<protein>
    <recommendedName>
        <fullName evidence="10">G-protein coupled receptors family 1 profile domain-containing protein</fullName>
    </recommendedName>
</protein>
<dbReference type="PROSITE" id="PS50262">
    <property type="entry name" value="G_PROTEIN_RECEP_F1_2"/>
    <property type="match status" value="1"/>
</dbReference>
<dbReference type="Gene3D" id="4.10.400.10">
    <property type="entry name" value="Low-density Lipoprotein Receptor"/>
    <property type="match status" value="1"/>
</dbReference>
<dbReference type="GeneTree" id="ENSGT00940000163045"/>
<feature type="transmembrane region" description="Helical" evidence="9">
    <location>
        <begin position="207"/>
        <end position="228"/>
    </location>
</feature>
<name>H2XKG9_CIOIN</name>
<dbReference type="EMBL" id="EAAA01000727">
    <property type="status" value="NOT_ANNOTATED_CDS"/>
    <property type="molecule type" value="Genomic_DNA"/>
</dbReference>
<keyword evidence="7 8" id="KW-1015">Disulfide bond</keyword>
<dbReference type="InterPro" id="IPR017452">
    <property type="entry name" value="GPCR_Rhodpsn_7TM"/>
</dbReference>
<sequence length="510" mass="56894">NSLIQAVMCDGRPECFDLSDECDGSCNVTAPFCNIRTMFNSRNGPFEFLCNTFFKFDVKAICDGKWSDCVPRIDSEELGCPARHYCQSGDSISIDKNLLCDGVSQCDDKSDETNCTDRFFCENGTPFSVPMSKKMDGIADCTDMSDECPKELDENVFSSRKDLLGSAIFRATTWIFGIAAIVGNSATFIYAAKILRNFKSLNPITKINYILLINLSVADGLMGIYLIILGAKGLQFSGNYCRFDKSWRTSSQCSSLGSLALVSSEATIFILAFLATLRLCSILNPLKTKRTSTKFPTICIGVAWVLSVFLGTIPRYPALSDYFSSAVWMPTKLTKFDTQNKTTMETFVQRLYVAQNTTQAPPASLSWLAMESYIDQNYPDVKIKGYFGYFSDNSVCLPKFFVSPGEPGWGYSVIIILFNFFMFVYICVAYLVISKATSSPTIRRHRSNQLQKMQMRVTRLVLTDFACWIPICIMSFLQLGGVEIPNQAYAFSAVILLPINSALNPLLYSD</sequence>
<dbReference type="GO" id="GO:0009755">
    <property type="term" value="P:hormone-mediated signaling pathway"/>
    <property type="evidence" value="ECO:0000318"/>
    <property type="project" value="GO_Central"/>
</dbReference>
<dbReference type="Ensembl" id="ENSCINT00000036423.1">
    <property type="protein sequence ID" value="ENSCINP00000030151.1"/>
    <property type="gene ID" value="ENSCING00000018587.1"/>
</dbReference>
<feature type="transmembrane region" description="Helical" evidence="9">
    <location>
        <begin position="457"/>
        <end position="477"/>
    </location>
</feature>
<feature type="transmembrane region" description="Helical" evidence="9">
    <location>
        <begin position="174"/>
        <end position="195"/>
    </location>
</feature>
<evidence type="ECO:0000256" key="1">
    <source>
        <dbReference type="ARBA" id="ARBA00004370"/>
    </source>
</evidence>
<evidence type="ECO:0000256" key="2">
    <source>
        <dbReference type="ARBA" id="ARBA00022614"/>
    </source>
</evidence>
<dbReference type="InterPro" id="IPR036055">
    <property type="entry name" value="LDL_receptor-like_sf"/>
</dbReference>
<accession>H2XKG9</accession>
<proteinExistence type="predicted"/>
<evidence type="ECO:0000259" key="10">
    <source>
        <dbReference type="PROSITE" id="PS50262"/>
    </source>
</evidence>
<dbReference type="InterPro" id="IPR002172">
    <property type="entry name" value="LDrepeatLR_classA_rpt"/>
</dbReference>
<dbReference type="PANTHER" id="PTHR24372:SF77">
    <property type="entry name" value="G-PROTEIN COUPLED RECEPTORS FAMILY 1 PROFILE DOMAIN-CONTAINING PROTEIN"/>
    <property type="match status" value="1"/>
</dbReference>
<dbReference type="Proteomes" id="UP000008144">
    <property type="component" value="Chromosome 11"/>
</dbReference>
<comment type="subcellular location">
    <subcellularLocation>
        <location evidence="1">Membrane</location>
    </subcellularLocation>
</comment>
<keyword evidence="2" id="KW-0433">Leucine-rich repeat</keyword>
<dbReference type="InParanoid" id="H2XKG9"/>
<keyword evidence="5 9" id="KW-1133">Transmembrane helix</keyword>
<dbReference type="SMART" id="SM00192">
    <property type="entry name" value="LDLa"/>
    <property type="match status" value="2"/>
</dbReference>
<dbReference type="PANTHER" id="PTHR24372">
    <property type="entry name" value="GLYCOPROTEIN HORMONE RECEPTOR"/>
    <property type="match status" value="1"/>
</dbReference>
<dbReference type="SUPFAM" id="SSF57424">
    <property type="entry name" value="LDL receptor-like module"/>
    <property type="match status" value="1"/>
</dbReference>
<feature type="transmembrane region" description="Helical" evidence="9">
    <location>
        <begin position="295"/>
        <end position="313"/>
    </location>
</feature>
<dbReference type="AlphaFoldDB" id="H2XKG9"/>
<evidence type="ECO:0000256" key="5">
    <source>
        <dbReference type="ARBA" id="ARBA00022989"/>
    </source>
</evidence>
<organism evidence="11 12">
    <name type="scientific">Ciona intestinalis</name>
    <name type="common">Transparent sea squirt</name>
    <name type="synonym">Ascidia intestinalis</name>
    <dbReference type="NCBI Taxonomy" id="7719"/>
    <lineage>
        <taxon>Eukaryota</taxon>
        <taxon>Metazoa</taxon>
        <taxon>Chordata</taxon>
        <taxon>Tunicata</taxon>
        <taxon>Ascidiacea</taxon>
        <taxon>Phlebobranchia</taxon>
        <taxon>Cionidae</taxon>
        <taxon>Ciona</taxon>
    </lineage>
</organism>
<evidence type="ECO:0000313" key="12">
    <source>
        <dbReference type="Proteomes" id="UP000008144"/>
    </source>
</evidence>
<dbReference type="OMA" id="EIPNQAY"/>
<evidence type="ECO:0000256" key="3">
    <source>
        <dbReference type="ARBA" id="ARBA00022692"/>
    </source>
</evidence>
<reference evidence="11" key="4">
    <citation type="submission" date="2025-09" db="UniProtKB">
        <authorList>
            <consortium name="Ensembl"/>
        </authorList>
    </citation>
    <scope>IDENTIFICATION</scope>
</reference>
<dbReference type="CDD" id="cd00112">
    <property type="entry name" value="LDLa"/>
    <property type="match status" value="1"/>
</dbReference>
<comment type="caution">
    <text evidence="8">Lacks conserved residue(s) required for the propagation of feature annotation.</text>
</comment>
<evidence type="ECO:0000256" key="8">
    <source>
        <dbReference type="PROSITE-ProRule" id="PRU00124"/>
    </source>
</evidence>
<dbReference type="Gene3D" id="1.20.1070.10">
    <property type="entry name" value="Rhodopsin 7-helix transmembrane proteins"/>
    <property type="match status" value="1"/>
</dbReference>
<feature type="transmembrane region" description="Helical" evidence="9">
    <location>
        <begin position="266"/>
        <end position="283"/>
    </location>
</feature>
<dbReference type="GO" id="GO:0005886">
    <property type="term" value="C:plasma membrane"/>
    <property type="evidence" value="ECO:0000318"/>
    <property type="project" value="GO_Central"/>
</dbReference>
<evidence type="ECO:0000256" key="9">
    <source>
        <dbReference type="SAM" id="Phobius"/>
    </source>
</evidence>
<reference evidence="11" key="3">
    <citation type="submission" date="2025-08" db="UniProtKB">
        <authorList>
            <consortium name="Ensembl"/>
        </authorList>
    </citation>
    <scope>IDENTIFICATION</scope>
</reference>
<keyword evidence="12" id="KW-1185">Reference proteome</keyword>
<keyword evidence="4" id="KW-0677">Repeat</keyword>
<reference evidence="12" key="1">
    <citation type="journal article" date="2002" name="Science">
        <title>The draft genome of Ciona intestinalis: insights into chordate and vertebrate origins.</title>
        <authorList>
            <person name="Dehal P."/>
            <person name="Satou Y."/>
            <person name="Campbell R.K."/>
            <person name="Chapman J."/>
            <person name="Degnan B."/>
            <person name="De Tomaso A."/>
            <person name="Davidson B."/>
            <person name="Di Gregorio A."/>
            <person name="Gelpke M."/>
            <person name="Goodstein D.M."/>
            <person name="Harafuji N."/>
            <person name="Hastings K.E."/>
            <person name="Ho I."/>
            <person name="Hotta K."/>
            <person name="Huang W."/>
            <person name="Kawashima T."/>
            <person name="Lemaire P."/>
            <person name="Martinez D."/>
            <person name="Meinertzhagen I.A."/>
            <person name="Necula S."/>
            <person name="Nonaka M."/>
            <person name="Putnam N."/>
            <person name="Rash S."/>
            <person name="Saiga H."/>
            <person name="Satake M."/>
            <person name="Terry A."/>
            <person name="Yamada L."/>
            <person name="Wang H.G."/>
            <person name="Awazu S."/>
            <person name="Azumi K."/>
            <person name="Boore J."/>
            <person name="Branno M."/>
            <person name="Chin-Bow S."/>
            <person name="DeSantis R."/>
            <person name="Doyle S."/>
            <person name="Francino P."/>
            <person name="Keys D.N."/>
            <person name="Haga S."/>
            <person name="Hayashi H."/>
            <person name="Hino K."/>
            <person name="Imai K.S."/>
            <person name="Inaba K."/>
            <person name="Kano S."/>
            <person name="Kobayashi K."/>
            <person name="Kobayashi M."/>
            <person name="Lee B.I."/>
            <person name="Makabe K.W."/>
            <person name="Manohar C."/>
            <person name="Matassi G."/>
            <person name="Medina M."/>
            <person name="Mochizuki Y."/>
            <person name="Mount S."/>
            <person name="Morishita T."/>
            <person name="Miura S."/>
            <person name="Nakayama A."/>
            <person name="Nishizaka S."/>
            <person name="Nomoto H."/>
            <person name="Ohta F."/>
            <person name="Oishi K."/>
            <person name="Rigoutsos I."/>
            <person name="Sano M."/>
            <person name="Sasaki A."/>
            <person name="Sasakura Y."/>
            <person name="Shoguchi E."/>
            <person name="Shin-i T."/>
            <person name="Spagnuolo A."/>
            <person name="Stainier D."/>
            <person name="Suzuki M.M."/>
            <person name="Tassy O."/>
            <person name="Takatori N."/>
            <person name="Tokuoka M."/>
            <person name="Yagi K."/>
            <person name="Yoshizaki F."/>
            <person name="Wada S."/>
            <person name="Zhang C."/>
            <person name="Hyatt P.D."/>
            <person name="Larimer F."/>
            <person name="Detter C."/>
            <person name="Doggett N."/>
            <person name="Glavina T."/>
            <person name="Hawkins T."/>
            <person name="Richardson P."/>
            <person name="Lucas S."/>
            <person name="Kohara Y."/>
            <person name="Levine M."/>
            <person name="Satoh N."/>
            <person name="Rokhsar D.S."/>
        </authorList>
    </citation>
    <scope>NUCLEOTIDE SEQUENCE [LARGE SCALE GENOMIC DNA]</scope>
</reference>
<evidence type="ECO:0000256" key="7">
    <source>
        <dbReference type="ARBA" id="ARBA00023157"/>
    </source>
</evidence>
<dbReference type="Pfam" id="PF00001">
    <property type="entry name" value="7tm_1"/>
    <property type="match status" value="2"/>
</dbReference>
<dbReference type="GO" id="GO:0008528">
    <property type="term" value="F:G protein-coupled peptide receptor activity"/>
    <property type="evidence" value="ECO:0000318"/>
    <property type="project" value="GO_Central"/>
</dbReference>
<keyword evidence="3 9" id="KW-0812">Transmembrane</keyword>